<keyword evidence="2" id="KW-1185">Reference proteome</keyword>
<dbReference type="SUPFAM" id="SSF56784">
    <property type="entry name" value="HAD-like"/>
    <property type="match status" value="1"/>
</dbReference>
<dbReference type="STRING" id="1121302.SAMN02745163_00313"/>
<dbReference type="NCBIfam" id="TIGR00099">
    <property type="entry name" value="Cof-subfamily"/>
    <property type="match status" value="1"/>
</dbReference>
<evidence type="ECO:0000313" key="2">
    <source>
        <dbReference type="Proteomes" id="UP000184310"/>
    </source>
</evidence>
<dbReference type="PANTHER" id="PTHR10000:SF8">
    <property type="entry name" value="HAD SUPERFAMILY HYDROLASE-LIKE, TYPE 3"/>
    <property type="match status" value="1"/>
</dbReference>
<dbReference type="SFLD" id="SFLDS00003">
    <property type="entry name" value="Haloacid_Dehalogenase"/>
    <property type="match status" value="1"/>
</dbReference>
<dbReference type="SFLD" id="SFLDG01140">
    <property type="entry name" value="C2.B:_Phosphomannomutase_and_P"/>
    <property type="match status" value="1"/>
</dbReference>
<evidence type="ECO:0008006" key="3">
    <source>
        <dbReference type="Google" id="ProtNLM"/>
    </source>
</evidence>
<dbReference type="InterPro" id="IPR023214">
    <property type="entry name" value="HAD_sf"/>
</dbReference>
<dbReference type="InterPro" id="IPR006379">
    <property type="entry name" value="HAD-SF_hydro_IIB"/>
</dbReference>
<dbReference type="EMBL" id="FQZB01000003">
    <property type="protein sequence ID" value="SHI46345.1"/>
    <property type="molecule type" value="Genomic_DNA"/>
</dbReference>
<dbReference type="PANTHER" id="PTHR10000">
    <property type="entry name" value="PHOSPHOSERINE PHOSPHATASE"/>
    <property type="match status" value="1"/>
</dbReference>
<dbReference type="Pfam" id="PF08282">
    <property type="entry name" value="Hydrolase_3"/>
    <property type="match status" value="1"/>
</dbReference>
<accession>A0A1M6BCB1</accession>
<gene>
    <name evidence="1" type="ORF">SAMN02745163_00313</name>
</gene>
<dbReference type="Gene3D" id="3.30.1240.10">
    <property type="match status" value="1"/>
</dbReference>
<name>A0A1M6BCB1_9CLOT</name>
<organism evidence="1 2">
    <name type="scientific">Clostridium cavendishii DSM 21758</name>
    <dbReference type="NCBI Taxonomy" id="1121302"/>
    <lineage>
        <taxon>Bacteria</taxon>
        <taxon>Bacillati</taxon>
        <taxon>Bacillota</taxon>
        <taxon>Clostridia</taxon>
        <taxon>Eubacteriales</taxon>
        <taxon>Clostridiaceae</taxon>
        <taxon>Clostridium</taxon>
    </lineage>
</organism>
<dbReference type="GO" id="GO:0005829">
    <property type="term" value="C:cytosol"/>
    <property type="evidence" value="ECO:0007669"/>
    <property type="project" value="TreeGrafter"/>
</dbReference>
<dbReference type="GO" id="GO:0016791">
    <property type="term" value="F:phosphatase activity"/>
    <property type="evidence" value="ECO:0007669"/>
    <property type="project" value="UniProtKB-ARBA"/>
</dbReference>
<dbReference type="OrthoDB" id="9781413at2"/>
<dbReference type="InterPro" id="IPR036412">
    <property type="entry name" value="HAD-like_sf"/>
</dbReference>
<dbReference type="InterPro" id="IPR000150">
    <property type="entry name" value="Cof"/>
</dbReference>
<proteinExistence type="predicted"/>
<dbReference type="SFLD" id="SFLDG01144">
    <property type="entry name" value="C2.B.4:_PGP_Like"/>
    <property type="match status" value="1"/>
</dbReference>
<dbReference type="GO" id="GO:0000287">
    <property type="term" value="F:magnesium ion binding"/>
    <property type="evidence" value="ECO:0007669"/>
    <property type="project" value="TreeGrafter"/>
</dbReference>
<dbReference type="Proteomes" id="UP000184310">
    <property type="component" value="Unassembled WGS sequence"/>
</dbReference>
<dbReference type="CDD" id="cd07518">
    <property type="entry name" value="HAD_YbiV-Like"/>
    <property type="match status" value="1"/>
</dbReference>
<protein>
    <recommendedName>
        <fullName evidence="3">Cof subfamily of IIB subfamily of haloacid dehalogenase superfamily/HAD-superfamily hydrolase, subfamily IIB</fullName>
    </recommendedName>
</protein>
<evidence type="ECO:0000313" key="1">
    <source>
        <dbReference type="EMBL" id="SHI46345.1"/>
    </source>
</evidence>
<dbReference type="RefSeq" id="WP_072984592.1">
    <property type="nucleotide sequence ID" value="NZ_FQZB01000003.1"/>
</dbReference>
<reference evidence="1 2" key="1">
    <citation type="submission" date="2016-11" db="EMBL/GenBank/DDBJ databases">
        <authorList>
            <person name="Jaros S."/>
            <person name="Januszkiewicz K."/>
            <person name="Wedrychowicz H."/>
        </authorList>
    </citation>
    <scope>NUCLEOTIDE SEQUENCE [LARGE SCALE GENOMIC DNA]</scope>
    <source>
        <strain evidence="1 2">DSM 21758</strain>
    </source>
</reference>
<sequence length="268" mass="30747">MIKFIASDMDGTLLGKDGKVSDEMFELINKLDDMGIRFAAASGRFYSQLNKNFSKVSHDMIFIAHNGAFVKYNKNGQLLYSNEISKKNIKNVLDLKRSYGEELFLSAAEKAYIVNPTDKVMEEFRDFRVEAIVLNSFNEVDEPIYKLTYYVQNGVKDEILDYLKNNLNEELEFVVSGDKWIDIMNKGVSKGEAISKLQEKLNIDEKNTMVFGDYYNDLTMFKRAHYSYAMENAPEDVKRHAKFIAESNISNGVYKAISEKCLSEEKLA</sequence>
<dbReference type="AlphaFoldDB" id="A0A1M6BCB1"/>
<dbReference type="NCBIfam" id="TIGR01484">
    <property type="entry name" value="HAD-SF-IIB"/>
    <property type="match status" value="1"/>
</dbReference>
<dbReference type="Gene3D" id="3.40.50.1000">
    <property type="entry name" value="HAD superfamily/HAD-like"/>
    <property type="match status" value="1"/>
</dbReference>